<feature type="binding site" evidence="8">
    <location>
        <position position="64"/>
    </location>
    <ligand>
        <name>shikimate</name>
        <dbReference type="ChEBI" id="CHEBI:36208"/>
    </ligand>
</feature>
<dbReference type="STRING" id="247633.GP2143_15681"/>
<dbReference type="InterPro" id="IPR022893">
    <property type="entry name" value="Shikimate_DH_fam"/>
</dbReference>
<comment type="pathway">
    <text evidence="1 8">Metabolic intermediate biosynthesis; chorismate biosynthesis; chorismate from D-erythrose 4-phosphate and phosphoenolpyruvate: step 4/7.</text>
</comment>
<dbReference type="InterPro" id="IPR011342">
    <property type="entry name" value="Shikimate_DH"/>
</dbReference>
<dbReference type="eggNOG" id="COG0169">
    <property type="taxonomic scope" value="Bacteria"/>
</dbReference>
<dbReference type="PANTHER" id="PTHR21089">
    <property type="entry name" value="SHIKIMATE DEHYDROGENASE"/>
    <property type="match status" value="1"/>
</dbReference>
<dbReference type="Pfam" id="PF01488">
    <property type="entry name" value="Shikimate_DH"/>
    <property type="match status" value="1"/>
</dbReference>
<evidence type="ECO:0000256" key="3">
    <source>
        <dbReference type="ARBA" id="ARBA00022605"/>
    </source>
</evidence>
<reference evidence="12 13" key="1">
    <citation type="journal article" date="2010" name="J. Bacteriol.">
        <title>Genome sequence of the oligotrophic marine Gammaproteobacterium HTCC2143, isolated from the Oregon Coast.</title>
        <authorList>
            <person name="Oh H.M."/>
            <person name="Kang I."/>
            <person name="Ferriera S."/>
            <person name="Giovannoni S.J."/>
            <person name="Cho J.C."/>
        </authorList>
    </citation>
    <scope>NUCLEOTIDE SEQUENCE [LARGE SCALE GENOMIC DNA]</scope>
    <source>
        <strain evidence="12 13">HTCC2143</strain>
    </source>
</reference>
<keyword evidence="3 8" id="KW-0028">Amino-acid biosynthesis</keyword>
<keyword evidence="4 8" id="KW-0521">NADP</keyword>
<dbReference type="SUPFAM" id="SSF51735">
    <property type="entry name" value="NAD(P)-binding Rossmann-fold domains"/>
    <property type="match status" value="1"/>
</dbReference>
<dbReference type="Gene3D" id="3.40.50.10860">
    <property type="entry name" value="Leucine Dehydrogenase, chain A, domain 1"/>
    <property type="match status" value="1"/>
</dbReference>
<comment type="similarity">
    <text evidence="8">Belongs to the shikimate dehydrogenase family.</text>
</comment>
<dbReference type="InterPro" id="IPR046346">
    <property type="entry name" value="Aminoacid_DH-like_N_sf"/>
</dbReference>
<evidence type="ECO:0000259" key="9">
    <source>
        <dbReference type="Pfam" id="PF01488"/>
    </source>
</evidence>
<dbReference type="PANTHER" id="PTHR21089:SF1">
    <property type="entry name" value="BIFUNCTIONAL 3-DEHYDROQUINATE DEHYDRATASE_SHIKIMATE DEHYDROGENASE, CHLOROPLASTIC"/>
    <property type="match status" value="1"/>
</dbReference>
<comment type="catalytic activity">
    <reaction evidence="7 8">
        <text>shikimate + NADP(+) = 3-dehydroshikimate + NADPH + H(+)</text>
        <dbReference type="Rhea" id="RHEA:17737"/>
        <dbReference type="ChEBI" id="CHEBI:15378"/>
        <dbReference type="ChEBI" id="CHEBI:16630"/>
        <dbReference type="ChEBI" id="CHEBI:36208"/>
        <dbReference type="ChEBI" id="CHEBI:57783"/>
        <dbReference type="ChEBI" id="CHEBI:58349"/>
        <dbReference type="EC" id="1.1.1.25"/>
    </reaction>
</comment>
<dbReference type="GO" id="GO:0005829">
    <property type="term" value="C:cytosol"/>
    <property type="evidence" value="ECO:0007669"/>
    <property type="project" value="TreeGrafter"/>
</dbReference>
<evidence type="ECO:0000259" key="11">
    <source>
        <dbReference type="Pfam" id="PF18317"/>
    </source>
</evidence>
<evidence type="ECO:0000256" key="2">
    <source>
        <dbReference type="ARBA" id="ARBA00012962"/>
    </source>
</evidence>
<feature type="binding site" evidence="8">
    <location>
        <position position="218"/>
    </location>
    <ligand>
        <name>NADP(+)</name>
        <dbReference type="ChEBI" id="CHEBI:58349"/>
    </ligand>
</feature>
<proteinExistence type="inferred from homology"/>
<dbReference type="GO" id="GO:0008652">
    <property type="term" value="P:amino acid biosynthetic process"/>
    <property type="evidence" value="ECO:0007669"/>
    <property type="project" value="UniProtKB-KW"/>
</dbReference>
<dbReference type="UniPathway" id="UPA00053">
    <property type="reaction ID" value="UER00087"/>
</dbReference>
<dbReference type="GO" id="GO:0009073">
    <property type="term" value="P:aromatic amino acid family biosynthetic process"/>
    <property type="evidence" value="ECO:0007669"/>
    <property type="project" value="UniProtKB-KW"/>
</dbReference>
<comment type="caution">
    <text evidence="8">Lacks conserved residue(s) required for the propagation of feature annotation.</text>
</comment>
<dbReference type="FunFam" id="3.40.50.720:FF:000104">
    <property type="entry name" value="Shikimate dehydrogenase (NADP(+))"/>
    <property type="match status" value="1"/>
</dbReference>
<dbReference type="GO" id="GO:0004764">
    <property type="term" value="F:shikimate 3-dehydrogenase (NADP+) activity"/>
    <property type="evidence" value="ECO:0007669"/>
    <property type="project" value="UniProtKB-UniRule"/>
</dbReference>
<evidence type="ECO:0000256" key="7">
    <source>
        <dbReference type="ARBA" id="ARBA00049442"/>
    </source>
</evidence>
<dbReference type="InterPro" id="IPR013708">
    <property type="entry name" value="Shikimate_DH-bd_N"/>
</dbReference>
<dbReference type="GO" id="GO:0050661">
    <property type="term" value="F:NADP binding"/>
    <property type="evidence" value="ECO:0007669"/>
    <property type="project" value="InterPro"/>
</dbReference>
<feature type="binding site" evidence="8">
    <location>
        <begin position="154"/>
        <end position="159"/>
    </location>
    <ligand>
        <name>NADP(+)</name>
        <dbReference type="ChEBI" id="CHEBI:58349"/>
    </ligand>
</feature>
<dbReference type="HAMAP" id="MF_00222">
    <property type="entry name" value="Shikimate_DH_AroE"/>
    <property type="match status" value="1"/>
</dbReference>
<accession>A0Y9A6</accession>
<protein>
    <recommendedName>
        <fullName evidence="2 8">Shikimate dehydrogenase (NADP(+))</fullName>
        <shortName evidence="8">SDH</shortName>
        <ecNumber evidence="2 8">1.1.1.25</ecNumber>
    </recommendedName>
</protein>
<evidence type="ECO:0000313" key="12">
    <source>
        <dbReference type="EMBL" id="EAW32710.1"/>
    </source>
</evidence>
<feature type="binding site" evidence="8">
    <location>
        <position position="249"/>
    </location>
    <ligand>
        <name>shikimate</name>
        <dbReference type="ChEBI" id="CHEBI:36208"/>
    </ligand>
</feature>
<evidence type="ECO:0000256" key="5">
    <source>
        <dbReference type="ARBA" id="ARBA00023002"/>
    </source>
</evidence>
<dbReference type="Pfam" id="PF18317">
    <property type="entry name" value="SDH_C"/>
    <property type="match status" value="1"/>
</dbReference>
<dbReference type="GO" id="GO:0009423">
    <property type="term" value="P:chorismate biosynthetic process"/>
    <property type="evidence" value="ECO:0007669"/>
    <property type="project" value="UniProtKB-UniRule"/>
</dbReference>
<dbReference type="NCBIfam" id="TIGR00507">
    <property type="entry name" value="aroE"/>
    <property type="match status" value="1"/>
</dbReference>
<sequence>MTTTDKYAVFGNPIKHSKSPQIHSAFARQTQQNISYRAHQVDEGKFSDAAGSFFANGGKGLNITVPFKLDAYDFADELSARARCAGAVNTLAMQEDGRIYGDNTDGAGLVRDICENLAWDIGGKRVLLLGAGGAIRGVLEPLIKLKPAHLLIANRTVKKAQQLARDFSQFGDVSACSFEALRANQFDLIINGTSASLAGELPPLPSEALTDEGCCYDMMYGAGPTPFMRWGAANAAWAVSDGLGMLVEQAAESFCIWRGVRPQTRLVIDAIREELEAEI</sequence>
<feature type="domain" description="Quinate/shikimate 5-dehydrogenase/glutamyl-tRNA reductase" evidence="9">
    <location>
        <begin position="120"/>
        <end position="196"/>
    </location>
</feature>
<evidence type="ECO:0000256" key="6">
    <source>
        <dbReference type="ARBA" id="ARBA00023141"/>
    </source>
</evidence>
<dbReference type="FunFam" id="3.40.50.10860:FF:000006">
    <property type="entry name" value="Shikimate dehydrogenase (NADP(+))"/>
    <property type="match status" value="1"/>
</dbReference>
<dbReference type="OrthoDB" id="9776868at2"/>
<dbReference type="NCBIfam" id="NF001310">
    <property type="entry name" value="PRK00258.1-2"/>
    <property type="match status" value="1"/>
</dbReference>
<dbReference type="Proteomes" id="UP000004931">
    <property type="component" value="Unassembled WGS sequence"/>
</dbReference>
<dbReference type="EMBL" id="AAVT01000001">
    <property type="protein sequence ID" value="EAW32710.1"/>
    <property type="molecule type" value="Genomic_DNA"/>
</dbReference>
<feature type="binding site" evidence="8">
    <location>
        <position position="105"/>
    </location>
    <ligand>
        <name>shikimate</name>
        <dbReference type="ChEBI" id="CHEBI:36208"/>
    </ligand>
</feature>
<keyword evidence="13" id="KW-1185">Reference proteome</keyword>
<dbReference type="AlphaFoldDB" id="A0Y9A6"/>
<dbReference type="SUPFAM" id="SSF53223">
    <property type="entry name" value="Aminoacid dehydrogenase-like, N-terminal domain"/>
    <property type="match status" value="1"/>
</dbReference>
<name>A0Y9A6_9GAMM</name>
<comment type="function">
    <text evidence="8">Involved in the biosynthesis of the chorismate, which leads to the biosynthesis of aromatic amino acids. Catalyzes the reversible NADPH linked reduction of 3-dehydroshikimate (DHSA) to yield shikimate (SA).</text>
</comment>
<dbReference type="InterPro" id="IPR006151">
    <property type="entry name" value="Shikm_DH/Glu-tRNA_Rdtase"/>
</dbReference>
<feature type="active site" description="Proton acceptor" evidence="8">
    <location>
        <position position="68"/>
    </location>
</feature>
<evidence type="ECO:0000256" key="1">
    <source>
        <dbReference type="ARBA" id="ARBA00004871"/>
    </source>
</evidence>
<feature type="domain" description="Shikimate dehydrogenase substrate binding N-terminal" evidence="10">
    <location>
        <begin position="9"/>
        <end position="91"/>
    </location>
</feature>
<dbReference type="InterPro" id="IPR041121">
    <property type="entry name" value="SDH_C"/>
</dbReference>
<feature type="domain" description="SDH C-terminal" evidence="11">
    <location>
        <begin position="242"/>
        <end position="272"/>
    </location>
</feature>
<dbReference type="InterPro" id="IPR036291">
    <property type="entry name" value="NAD(P)-bd_dom_sf"/>
</dbReference>
<feature type="binding site" evidence="8">
    <location>
        <position position="242"/>
    </location>
    <ligand>
        <name>NADP(+)</name>
        <dbReference type="ChEBI" id="CHEBI:58349"/>
    </ligand>
</feature>
<feature type="binding site" evidence="8">
    <location>
        <begin position="130"/>
        <end position="134"/>
    </location>
    <ligand>
        <name>NADP(+)</name>
        <dbReference type="ChEBI" id="CHEBI:58349"/>
    </ligand>
</feature>
<feature type="binding site" evidence="8">
    <location>
        <begin position="17"/>
        <end position="19"/>
    </location>
    <ligand>
        <name>shikimate</name>
        <dbReference type="ChEBI" id="CHEBI:36208"/>
    </ligand>
</feature>
<keyword evidence="6 8" id="KW-0057">Aromatic amino acid biosynthesis</keyword>
<dbReference type="Gene3D" id="3.40.50.720">
    <property type="entry name" value="NAD(P)-binding Rossmann-like Domain"/>
    <property type="match status" value="1"/>
</dbReference>
<dbReference type="Pfam" id="PF08501">
    <property type="entry name" value="Shikimate_dh_N"/>
    <property type="match status" value="1"/>
</dbReference>
<keyword evidence="5 8" id="KW-0560">Oxidoreductase</keyword>
<comment type="caution">
    <text evidence="12">The sequence shown here is derived from an EMBL/GenBank/DDBJ whole genome shotgun (WGS) entry which is preliminary data.</text>
</comment>
<evidence type="ECO:0000313" key="13">
    <source>
        <dbReference type="Proteomes" id="UP000004931"/>
    </source>
</evidence>
<dbReference type="GO" id="GO:0019632">
    <property type="term" value="P:shikimate metabolic process"/>
    <property type="evidence" value="ECO:0007669"/>
    <property type="project" value="InterPro"/>
</dbReference>
<evidence type="ECO:0000259" key="10">
    <source>
        <dbReference type="Pfam" id="PF08501"/>
    </source>
</evidence>
<evidence type="ECO:0000256" key="8">
    <source>
        <dbReference type="HAMAP-Rule" id="MF_00222"/>
    </source>
</evidence>
<comment type="subunit">
    <text evidence="8">Homodimer.</text>
</comment>
<dbReference type="EC" id="1.1.1.25" evidence="2 8"/>
<dbReference type="CDD" id="cd01065">
    <property type="entry name" value="NAD_bind_Shikimate_DH"/>
    <property type="match status" value="1"/>
</dbReference>
<evidence type="ECO:0000256" key="4">
    <source>
        <dbReference type="ARBA" id="ARBA00022857"/>
    </source>
</evidence>
<feature type="binding site" evidence="8">
    <location>
        <position position="89"/>
    </location>
    <ligand>
        <name>shikimate</name>
        <dbReference type="ChEBI" id="CHEBI:36208"/>
    </ligand>
</feature>
<feature type="binding site" evidence="8">
    <location>
        <position position="220"/>
    </location>
    <ligand>
        <name>shikimate</name>
        <dbReference type="ChEBI" id="CHEBI:36208"/>
    </ligand>
</feature>
<gene>
    <name evidence="8" type="primary">aroE</name>
    <name evidence="12" type="ORF">GP2143_15681</name>
</gene>
<organism evidence="12 13">
    <name type="scientific">marine gamma proteobacterium HTCC2143</name>
    <dbReference type="NCBI Taxonomy" id="247633"/>
    <lineage>
        <taxon>Bacteria</taxon>
        <taxon>Pseudomonadati</taxon>
        <taxon>Pseudomonadota</taxon>
        <taxon>Gammaproteobacteria</taxon>
        <taxon>Cellvibrionales</taxon>
        <taxon>Spongiibacteraceae</taxon>
        <taxon>BD1-7 clade</taxon>
    </lineage>
</organism>